<evidence type="ECO:0000313" key="3">
    <source>
        <dbReference type="Proteomes" id="UP001159363"/>
    </source>
</evidence>
<gene>
    <name evidence="2" type="ORF">PR048_007525</name>
</gene>
<keyword evidence="3" id="KW-1185">Reference proteome</keyword>
<protein>
    <submittedName>
        <fullName evidence="2">Uncharacterized protein</fullName>
    </submittedName>
</protein>
<evidence type="ECO:0000256" key="1">
    <source>
        <dbReference type="SAM" id="MobiDB-lite"/>
    </source>
</evidence>
<feature type="region of interest" description="Disordered" evidence="1">
    <location>
        <begin position="159"/>
        <end position="194"/>
    </location>
</feature>
<evidence type="ECO:0000313" key="2">
    <source>
        <dbReference type="EMBL" id="KAJ8888040.1"/>
    </source>
</evidence>
<proteinExistence type="predicted"/>
<feature type="compositionally biased region" description="Basic and acidic residues" evidence="1">
    <location>
        <begin position="167"/>
        <end position="178"/>
    </location>
</feature>
<sequence length="222" mass="24931">MDQRRNERAVEVGDPRENPYEQRYWMGVGIAEEFGKGRFAIAQDLAASAAVVIGRDNNEVSERLWAPRVGPARPFHPWWRVGYQALIGERRVYVCARAPGISGCIASVYRPSVWPHVREETLLLIQLLCGMTCERVSEEIRTALNIDVMRADEGDLGEYGAAPELKGGGKREIPEKTRRPTASSGRIPTCENPGVTRREVGTRIALVRGQQANRSGKWYKRE</sequence>
<dbReference type="EMBL" id="JARBHB010000003">
    <property type="protein sequence ID" value="KAJ8888040.1"/>
    <property type="molecule type" value="Genomic_DNA"/>
</dbReference>
<organism evidence="2 3">
    <name type="scientific">Dryococelus australis</name>
    <dbReference type="NCBI Taxonomy" id="614101"/>
    <lineage>
        <taxon>Eukaryota</taxon>
        <taxon>Metazoa</taxon>
        <taxon>Ecdysozoa</taxon>
        <taxon>Arthropoda</taxon>
        <taxon>Hexapoda</taxon>
        <taxon>Insecta</taxon>
        <taxon>Pterygota</taxon>
        <taxon>Neoptera</taxon>
        <taxon>Polyneoptera</taxon>
        <taxon>Phasmatodea</taxon>
        <taxon>Verophasmatodea</taxon>
        <taxon>Anareolatae</taxon>
        <taxon>Phasmatidae</taxon>
        <taxon>Eurycanthinae</taxon>
        <taxon>Dryococelus</taxon>
    </lineage>
</organism>
<reference evidence="2 3" key="1">
    <citation type="submission" date="2023-02" db="EMBL/GenBank/DDBJ databases">
        <title>LHISI_Scaffold_Assembly.</title>
        <authorList>
            <person name="Stuart O.P."/>
            <person name="Cleave R."/>
            <person name="Magrath M.J.L."/>
            <person name="Mikheyev A.S."/>
        </authorList>
    </citation>
    <scope>NUCLEOTIDE SEQUENCE [LARGE SCALE GENOMIC DNA]</scope>
    <source>
        <strain evidence="2">Daus_M_001</strain>
        <tissue evidence="2">Leg muscle</tissue>
    </source>
</reference>
<comment type="caution">
    <text evidence="2">The sequence shown here is derived from an EMBL/GenBank/DDBJ whole genome shotgun (WGS) entry which is preliminary data.</text>
</comment>
<dbReference type="Proteomes" id="UP001159363">
    <property type="component" value="Chromosome 3"/>
</dbReference>
<accession>A0ABQ9HVE6</accession>
<name>A0ABQ9HVE6_9NEOP</name>